<feature type="domain" description="Aminoacyl-transfer RNA synthetases class-II family profile" evidence="16">
    <location>
        <begin position="171"/>
        <end position="409"/>
    </location>
</feature>
<evidence type="ECO:0000256" key="4">
    <source>
        <dbReference type="ARBA" id="ARBA00022490"/>
    </source>
</evidence>
<dbReference type="GO" id="GO:0005524">
    <property type="term" value="F:ATP binding"/>
    <property type="evidence" value="ECO:0007669"/>
    <property type="project" value="UniProtKB-UniRule"/>
</dbReference>
<dbReference type="InterPro" id="IPR042103">
    <property type="entry name" value="SerRS_1_N_sf"/>
</dbReference>
<dbReference type="RefSeq" id="WP_046328825.1">
    <property type="nucleotide sequence ID" value="NZ_CP011280.1"/>
</dbReference>
<dbReference type="InterPro" id="IPR033729">
    <property type="entry name" value="SerRS_core"/>
</dbReference>
<comment type="domain">
    <text evidence="12">Consists of two distinct domains, a catalytic core and a N-terminal extension that is involved in tRNA binding.</text>
</comment>
<dbReference type="EC" id="6.1.1.11" evidence="12"/>
<dbReference type="PANTHER" id="PTHR43697:SF1">
    <property type="entry name" value="SERINE--TRNA LIGASE"/>
    <property type="match status" value="1"/>
</dbReference>
<keyword evidence="5 12" id="KW-0436">Ligase</keyword>
<keyword evidence="15" id="KW-0175">Coiled coil</keyword>
<keyword evidence="6 12" id="KW-0547">Nucleotide-binding</keyword>
<evidence type="ECO:0000256" key="11">
    <source>
        <dbReference type="ARBA" id="ARBA00048823"/>
    </source>
</evidence>
<name>A0A0E3ZAJ4_9FUSO</name>
<keyword evidence="8 12" id="KW-0648">Protein biosynthesis</keyword>
<reference evidence="17 18" key="1">
    <citation type="journal article" date="2012" name="BMC Genomics">
        <title>Genomic sequence analysis and characterization of Sneathia amnii sp. nov.</title>
        <authorList>
            <consortium name="Vaginal Microbiome Consortium (additional members)"/>
            <person name="Harwich M.D.Jr."/>
            <person name="Serrano M.G."/>
            <person name="Fettweis J.M."/>
            <person name="Alves J.M."/>
            <person name="Reimers M.A."/>
            <person name="Buck G.A."/>
            <person name="Jefferson K.K."/>
        </authorList>
    </citation>
    <scope>NUCLEOTIDE SEQUENCE [LARGE SCALE GENOMIC DNA]</scope>
    <source>
        <strain evidence="17 18">SN35</strain>
    </source>
</reference>
<organism evidence="17 18">
    <name type="scientific">Sneathia vaginalis</name>
    <dbReference type="NCBI Taxonomy" id="187101"/>
    <lineage>
        <taxon>Bacteria</taxon>
        <taxon>Fusobacteriati</taxon>
        <taxon>Fusobacteriota</taxon>
        <taxon>Fusobacteriia</taxon>
        <taxon>Fusobacteriales</taxon>
        <taxon>Leptotrichiaceae</taxon>
        <taxon>Sneathia</taxon>
    </lineage>
</organism>
<sequence length="424" mass="48608">MLDLKYIRENSDEVKKFLKARNSDFDLDVVLDLDKKRREILGEVEALKNKRNESSTLIGKLKREKKDASELLKEMQTIGDSIKSLDENLAKVEEKLNYLLYRIPNKLHSSVPFGKDEDENVEVRRWGTPRKFDFPIKTHDELGVALDILDFERGSKLAGSRFTVYKKQAARLERALINFMLDTHTNEHGFTEIMTPQMAKREIMTGTGQLPKFEDDMYKIEGEELFLIPTAEVTLTNLFNQEILEEDELPKYICGFTACFRKEAGAGGKDLKGLIRQHQFNKVEMVKIAHPKNSYEELEHMVNCAEHILQKLNLPYRVITLCSGDLGFSAAKTYDIEVWVPSQNKYREISSCSNTEDFQARRAMIKYRAKDDKKSYFVHTLNGSGLAVGRTVVAIMENYQQEDGSIVIPDALVPYMGGQKVISK</sequence>
<comment type="subunit">
    <text evidence="12">Homodimer. The tRNA molecule binds across the dimer.</text>
</comment>
<comment type="catalytic activity">
    <reaction evidence="10 12">
        <text>tRNA(Sec) + L-serine + ATP = L-seryl-tRNA(Sec) + AMP + diphosphate + H(+)</text>
        <dbReference type="Rhea" id="RHEA:42580"/>
        <dbReference type="Rhea" id="RHEA-COMP:9742"/>
        <dbReference type="Rhea" id="RHEA-COMP:10128"/>
        <dbReference type="ChEBI" id="CHEBI:15378"/>
        <dbReference type="ChEBI" id="CHEBI:30616"/>
        <dbReference type="ChEBI" id="CHEBI:33019"/>
        <dbReference type="ChEBI" id="CHEBI:33384"/>
        <dbReference type="ChEBI" id="CHEBI:78442"/>
        <dbReference type="ChEBI" id="CHEBI:78533"/>
        <dbReference type="ChEBI" id="CHEBI:456215"/>
        <dbReference type="EC" id="6.1.1.11"/>
    </reaction>
</comment>
<dbReference type="CDD" id="cd00770">
    <property type="entry name" value="SerRS_core"/>
    <property type="match status" value="1"/>
</dbReference>
<feature type="coiled-coil region" evidence="15">
    <location>
        <begin position="30"/>
        <end position="95"/>
    </location>
</feature>
<keyword evidence="9 12" id="KW-0030">Aminoacyl-tRNA synthetase</keyword>
<feature type="binding site" evidence="13">
    <location>
        <position position="230"/>
    </location>
    <ligand>
        <name>L-serine</name>
        <dbReference type="ChEBI" id="CHEBI:33384"/>
    </ligand>
</feature>
<comment type="catalytic activity">
    <reaction evidence="11 12">
        <text>tRNA(Ser) + L-serine + ATP = L-seryl-tRNA(Ser) + AMP + diphosphate + H(+)</text>
        <dbReference type="Rhea" id="RHEA:12292"/>
        <dbReference type="Rhea" id="RHEA-COMP:9669"/>
        <dbReference type="Rhea" id="RHEA-COMP:9703"/>
        <dbReference type="ChEBI" id="CHEBI:15378"/>
        <dbReference type="ChEBI" id="CHEBI:30616"/>
        <dbReference type="ChEBI" id="CHEBI:33019"/>
        <dbReference type="ChEBI" id="CHEBI:33384"/>
        <dbReference type="ChEBI" id="CHEBI:78442"/>
        <dbReference type="ChEBI" id="CHEBI:78533"/>
        <dbReference type="ChEBI" id="CHEBI:456215"/>
        <dbReference type="EC" id="6.1.1.11"/>
    </reaction>
</comment>
<evidence type="ECO:0000256" key="1">
    <source>
        <dbReference type="ARBA" id="ARBA00004496"/>
    </source>
</evidence>
<comment type="similarity">
    <text evidence="3 12">Belongs to the class-II aminoacyl-tRNA synthetase family. Type-1 seryl-tRNA synthetase subfamily.</text>
</comment>
<dbReference type="Pfam" id="PF02403">
    <property type="entry name" value="Seryl_tRNA_N"/>
    <property type="match status" value="1"/>
</dbReference>
<comment type="pathway">
    <text evidence="2 12">Aminoacyl-tRNA biosynthesis; selenocysteinyl-tRNA(Sec) biosynthesis; L-seryl-tRNA(Sec) from L-serine and tRNA(Sec): step 1/1.</text>
</comment>
<gene>
    <name evidence="12" type="primary">serS</name>
    <name evidence="17" type="ORF">VC03_04320</name>
</gene>
<proteinExistence type="inferred from homology"/>
<feature type="binding site" evidence="12 13">
    <location>
        <position position="284"/>
    </location>
    <ligand>
        <name>L-serine</name>
        <dbReference type="ChEBI" id="CHEBI:33384"/>
    </ligand>
</feature>
<feature type="binding site" evidence="13">
    <location>
        <position position="261"/>
    </location>
    <ligand>
        <name>L-serine</name>
        <dbReference type="ChEBI" id="CHEBI:33384"/>
    </ligand>
</feature>
<dbReference type="PROSITE" id="PS50862">
    <property type="entry name" value="AA_TRNA_LIGASE_II"/>
    <property type="match status" value="1"/>
</dbReference>
<evidence type="ECO:0000313" key="17">
    <source>
        <dbReference type="EMBL" id="AKC95720.1"/>
    </source>
</evidence>
<comment type="subcellular location">
    <subcellularLocation>
        <location evidence="1 12">Cytoplasm</location>
    </subcellularLocation>
</comment>
<evidence type="ECO:0000256" key="6">
    <source>
        <dbReference type="ARBA" id="ARBA00022741"/>
    </source>
</evidence>
<comment type="function">
    <text evidence="12">Catalyzes the attachment of serine to tRNA(Ser). Is also able to aminoacylate tRNA(Sec) with serine, to form the misacylated tRNA L-seryl-tRNA(Sec), which will be further converted into selenocysteinyl-tRNA(Sec).</text>
</comment>
<dbReference type="SUPFAM" id="SSF46589">
    <property type="entry name" value="tRNA-binding arm"/>
    <property type="match status" value="1"/>
</dbReference>
<keyword evidence="7 12" id="KW-0067">ATP-binding</keyword>
<evidence type="ECO:0000256" key="5">
    <source>
        <dbReference type="ARBA" id="ARBA00022598"/>
    </source>
</evidence>
<dbReference type="HAMAP" id="MF_00176">
    <property type="entry name" value="Ser_tRNA_synth_type1"/>
    <property type="match status" value="1"/>
</dbReference>
<dbReference type="STRING" id="187101.VC03_04320"/>
<dbReference type="NCBIfam" id="TIGR00414">
    <property type="entry name" value="serS"/>
    <property type="match status" value="1"/>
</dbReference>
<evidence type="ECO:0000256" key="2">
    <source>
        <dbReference type="ARBA" id="ARBA00005045"/>
    </source>
</evidence>
<dbReference type="InterPro" id="IPR015866">
    <property type="entry name" value="Ser-tRNA-synth_1_N"/>
</dbReference>
<dbReference type="Gene3D" id="3.30.930.10">
    <property type="entry name" value="Bira Bifunctional Protein, Domain 2"/>
    <property type="match status" value="1"/>
</dbReference>
<dbReference type="OrthoDB" id="9804647at2"/>
<dbReference type="UniPathway" id="UPA00906">
    <property type="reaction ID" value="UER00895"/>
</dbReference>
<evidence type="ECO:0000256" key="15">
    <source>
        <dbReference type="SAM" id="Coils"/>
    </source>
</evidence>
<keyword evidence="18" id="KW-1185">Reference proteome</keyword>
<evidence type="ECO:0000256" key="14">
    <source>
        <dbReference type="PIRSR" id="PIRSR001529-2"/>
    </source>
</evidence>
<evidence type="ECO:0000256" key="9">
    <source>
        <dbReference type="ARBA" id="ARBA00023146"/>
    </source>
</evidence>
<evidence type="ECO:0000256" key="8">
    <source>
        <dbReference type="ARBA" id="ARBA00022917"/>
    </source>
</evidence>
<dbReference type="InterPro" id="IPR002314">
    <property type="entry name" value="aa-tRNA-synt_IIb"/>
</dbReference>
<dbReference type="InterPro" id="IPR010978">
    <property type="entry name" value="tRNA-bd_arm"/>
</dbReference>
<protein>
    <recommendedName>
        <fullName evidence="12">Serine--tRNA ligase</fullName>
        <ecNumber evidence="12">6.1.1.11</ecNumber>
    </recommendedName>
    <alternativeName>
        <fullName evidence="12">Seryl-tRNA synthetase</fullName>
        <shortName evidence="12">SerRS</shortName>
    </alternativeName>
    <alternativeName>
        <fullName evidence="12">Seryl-tRNA(Ser/Sec) synthetase</fullName>
    </alternativeName>
</protein>
<dbReference type="KEGG" id="sns:VC03_04320"/>
<feature type="binding site" evidence="13">
    <location>
        <position position="382"/>
    </location>
    <ligand>
        <name>L-serine</name>
        <dbReference type="ChEBI" id="CHEBI:33384"/>
    </ligand>
</feature>
<feature type="binding site" evidence="12 14">
    <location>
        <begin position="348"/>
        <end position="351"/>
    </location>
    <ligand>
        <name>ATP</name>
        <dbReference type="ChEBI" id="CHEBI:30616"/>
    </ligand>
</feature>
<keyword evidence="4 12" id="KW-0963">Cytoplasm</keyword>
<dbReference type="HOGENOM" id="CLU_023797_1_1_0"/>
<dbReference type="PRINTS" id="PR00981">
    <property type="entry name" value="TRNASYNTHSER"/>
</dbReference>
<dbReference type="PANTHER" id="PTHR43697">
    <property type="entry name" value="SERYL-TRNA SYNTHETASE"/>
    <property type="match status" value="1"/>
</dbReference>
<dbReference type="Proteomes" id="UP000033103">
    <property type="component" value="Chromosome"/>
</dbReference>
<dbReference type="GO" id="GO:0004828">
    <property type="term" value="F:serine-tRNA ligase activity"/>
    <property type="evidence" value="ECO:0007669"/>
    <property type="project" value="UniProtKB-UniRule"/>
</dbReference>
<dbReference type="InterPro" id="IPR045864">
    <property type="entry name" value="aa-tRNA-synth_II/BPL/LPL"/>
</dbReference>
<dbReference type="EMBL" id="CP011280">
    <property type="protein sequence ID" value="AKC95720.1"/>
    <property type="molecule type" value="Genomic_DNA"/>
</dbReference>
<evidence type="ECO:0000256" key="12">
    <source>
        <dbReference type="HAMAP-Rule" id="MF_00176"/>
    </source>
</evidence>
<feature type="binding site" evidence="12">
    <location>
        <begin position="230"/>
        <end position="232"/>
    </location>
    <ligand>
        <name>L-serine</name>
        <dbReference type="ChEBI" id="CHEBI:33384"/>
    </ligand>
</feature>
<dbReference type="GO" id="GO:0006434">
    <property type="term" value="P:seryl-tRNA aminoacylation"/>
    <property type="evidence" value="ECO:0007669"/>
    <property type="project" value="UniProtKB-UniRule"/>
</dbReference>
<accession>A0A0E3ZAJ4</accession>
<dbReference type="PATRIC" id="fig|1069640.6.peg.852"/>
<evidence type="ECO:0000256" key="13">
    <source>
        <dbReference type="PIRSR" id="PIRSR001529-1"/>
    </source>
</evidence>
<dbReference type="InterPro" id="IPR002317">
    <property type="entry name" value="Ser-tRNA-ligase_type_1"/>
</dbReference>
<feature type="binding site" evidence="12 14">
    <location>
        <begin position="261"/>
        <end position="263"/>
    </location>
    <ligand>
        <name>ATP</name>
        <dbReference type="ChEBI" id="CHEBI:30616"/>
    </ligand>
</feature>
<evidence type="ECO:0000313" key="18">
    <source>
        <dbReference type="Proteomes" id="UP000033103"/>
    </source>
</evidence>
<comment type="caution">
    <text evidence="12">Lacks conserved residue(s) required for the propagation of feature annotation.</text>
</comment>
<evidence type="ECO:0000256" key="3">
    <source>
        <dbReference type="ARBA" id="ARBA00010728"/>
    </source>
</evidence>
<dbReference type="AlphaFoldDB" id="A0A0E3ZAJ4"/>
<dbReference type="SUPFAM" id="SSF55681">
    <property type="entry name" value="Class II aaRS and biotin synthetases"/>
    <property type="match status" value="1"/>
</dbReference>
<dbReference type="Pfam" id="PF00587">
    <property type="entry name" value="tRNA-synt_2b"/>
    <property type="match status" value="1"/>
</dbReference>
<dbReference type="GO" id="GO:0016260">
    <property type="term" value="P:selenocysteine biosynthetic process"/>
    <property type="evidence" value="ECO:0007669"/>
    <property type="project" value="UniProtKB-UniRule"/>
</dbReference>
<dbReference type="Gene3D" id="1.10.287.40">
    <property type="entry name" value="Serine-tRNA synthetase, tRNA binding domain"/>
    <property type="match status" value="1"/>
</dbReference>
<dbReference type="PIRSF" id="PIRSF001529">
    <property type="entry name" value="Ser-tRNA-synth_IIa"/>
    <property type="match status" value="1"/>
</dbReference>
<feature type="binding site" evidence="12">
    <location>
        <position position="384"/>
    </location>
    <ligand>
        <name>L-serine</name>
        <dbReference type="ChEBI" id="CHEBI:33384"/>
    </ligand>
</feature>
<dbReference type="InterPro" id="IPR006195">
    <property type="entry name" value="aa-tRNA-synth_II"/>
</dbReference>
<evidence type="ECO:0000256" key="7">
    <source>
        <dbReference type="ARBA" id="ARBA00022840"/>
    </source>
</evidence>
<evidence type="ECO:0000259" key="16">
    <source>
        <dbReference type="PROSITE" id="PS50862"/>
    </source>
</evidence>
<evidence type="ECO:0000256" key="10">
    <source>
        <dbReference type="ARBA" id="ARBA00047929"/>
    </source>
</evidence>
<dbReference type="GO" id="GO:0005737">
    <property type="term" value="C:cytoplasm"/>
    <property type="evidence" value="ECO:0007669"/>
    <property type="project" value="UniProtKB-SubCell"/>
</dbReference>